<keyword evidence="7" id="KW-0809">Transit peptide</keyword>
<evidence type="ECO:0000313" key="13">
    <source>
        <dbReference type="Proteomes" id="UP000799437"/>
    </source>
</evidence>
<dbReference type="CDD" id="cd18105">
    <property type="entry name" value="SpoU-like_MRM1"/>
    <property type="match status" value="1"/>
</dbReference>
<dbReference type="Gene3D" id="3.30.1330.30">
    <property type="match status" value="1"/>
</dbReference>
<proteinExistence type="inferred from homology"/>
<comment type="similarity">
    <text evidence="2">Belongs to the class IV-like SAM-binding methyltransferase superfamily. RNA methyltransferase TrmH family.</text>
</comment>
<dbReference type="InterPro" id="IPR013123">
    <property type="entry name" value="SpoU_subst-bd"/>
</dbReference>
<dbReference type="Proteomes" id="UP000799437">
    <property type="component" value="Unassembled WGS sequence"/>
</dbReference>
<dbReference type="SUPFAM" id="SSF55315">
    <property type="entry name" value="L30e-like"/>
    <property type="match status" value="1"/>
</dbReference>
<dbReference type="PANTHER" id="PTHR46103:SF1">
    <property type="entry name" value="RRNA METHYLTRANSFERASE 1, MITOCHONDRIAL"/>
    <property type="match status" value="1"/>
</dbReference>
<dbReference type="OrthoDB" id="270651at2759"/>
<dbReference type="InterPro" id="IPR047182">
    <property type="entry name" value="MRM1"/>
</dbReference>
<dbReference type="GO" id="GO:0003723">
    <property type="term" value="F:RNA binding"/>
    <property type="evidence" value="ECO:0007669"/>
    <property type="project" value="InterPro"/>
</dbReference>
<dbReference type="InterPro" id="IPR001537">
    <property type="entry name" value="SpoU_MeTrfase"/>
</dbReference>
<evidence type="ECO:0000256" key="4">
    <source>
        <dbReference type="ARBA" id="ARBA00022603"/>
    </source>
</evidence>
<evidence type="ECO:0000256" key="2">
    <source>
        <dbReference type="ARBA" id="ARBA00007228"/>
    </source>
</evidence>
<dbReference type="InterPro" id="IPR047261">
    <property type="entry name" value="MRM1_MeTrfase_dom"/>
</dbReference>
<evidence type="ECO:0000256" key="8">
    <source>
        <dbReference type="ARBA" id="ARBA00023128"/>
    </source>
</evidence>
<evidence type="ECO:0000259" key="11">
    <source>
        <dbReference type="SMART" id="SM00967"/>
    </source>
</evidence>
<sequence length="464" mass="52424">MLARASPSPHLACSAYRFCTASRERPASTYTAIHRALRQDDEGRRDRYPKPDYGARGTYRERRTDDTSRSRTANDYSDGNRYQRAPRPTAHKPEGIRRSERSTYHHQRPRDNDSWSLPDRTKFPTAKTIETGYVAPEDRQHSRPLPPWVRIPYTTAASQFLYGHSAVLAALKSGRRKIYRLYLRVKPEDRGEEHEALTRWAAMRGARIENCGFEYDSIMYKLSGGRPHNGIILETSPLPVLPISHLGPVSLKDEHFDVVPAPQTKEEQDVNGTETRYVYQSNGWRYPFLLYLDGIADEGNFGAILRSAYLLGVDGIIMNARRSAPLSAITGKASSGALEAVRLFKVDNPEALIQRSRQESGWNCFAAAMVADVHQGFPRITFEPKRGPDTPLQDGPTILMLGNEETGLSKHMIRMAQNRVSITTAAPIDRVNIELDSFNVSVASALLCMNFMQNRAKEEENRLF</sequence>
<dbReference type="GO" id="GO:0005739">
    <property type="term" value="C:mitochondrion"/>
    <property type="evidence" value="ECO:0007669"/>
    <property type="project" value="UniProtKB-SubCell"/>
</dbReference>
<dbReference type="EMBL" id="ML996573">
    <property type="protein sequence ID" value="KAF2757642.1"/>
    <property type="molecule type" value="Genomic_DNA"/>
</dbReference>
<dbReference type="Pfam" id="PF08032">
    <property type="entry name" value="SpoU_sub_bind"/>
    <property type="match status" value="1"/>
</dbReference>
<dbReference type="AlphaFoldDB" id="A0A6A6W449"/>
<dbReference type="SUPFAM" id="SSF75217">
    <property type="entry name" value="alpha/beta knot"/>
    <property type="match status" value="1"/>
</dbReference>
<dbReference type="RefSeq" id="XP_033600093.1">
    <property type="nucleotide sequence ID" value="XM_033748246.1"/>
</dbReference>
<keyword evidence="5" id="KW-0808">Transferase</keyword>
<comment type="subcellular location">
    <subcellularLocation>
        <location evidence="1">Mitochondrion</location>
    </subcellularLocation>
</comment>
<feature type="compositionally biased region" description="Basic and acidic residues" evidence="10">
    <location>
        <begin position="91"/>
        <end position="113"/>
    </location>
</feature>
<gene>
    <name evidence="12" type="ORF">EJ05DRAFT_511423</name>
</gene>
<evidence type="ECO:0000256" key="5">
    <source>
        <dbReference type="ARBA" id="ARBA00022679"/>
    </source>
</evidence>
<dbReference type="InterPro" id="IPR029026">
    <property type="entry name" value="tRNA_m1G_MTases_N"/>
</dbReference>
<dbReference type="GeneID" id="54489300"/>
<feature type="region of interest" description="Disordered" evidence="10">
    <location>
        <begin position="37"/>
        <end position="121"/>
    </location>
</feature>
<evidence type="ECO:0000256" key="6">
    <source>
        <dbReference type="ARBA" id="ARBA00022691"/>
    </source>
</evidence>
<keyword evidence="4" id="KW-0489">Methyltransferase</keyword>
<reference evidence="12" key="1">
    <citation type="journal article" date="2020" name="Stud. Mycol.">
        <title>101 Dothideomycetes genomes: a test case for predicting lifestyles and emergence of pathogens.</title>
        <authorList>
            <person name="Haridas S."/>
            <person name="Albert R."/>
            <person name="Binder M."/>
            <person name="Bloem J."/>
            <person name="Labutti K."/>
            <person name="Salamov A."/>
            <person name="Andreopoulos B."/>
            <person name="Baker S."/>
            <person name="Barry K."/>
            <person name="Bills G."/>
            <person name="Bluhm B."/>
            <person name="Cannon C."/>
            <person name="Castanera R."/>
            <person name="Culley D."/>
            <person name="Daum C."/>
            <person name="Ezra D."/>
            <person name="Gonzalez J."/>
            <person name="Henrissat B."/>
            <person name="Kuo A."/>
            <person name="Liang C."/>
            <person name="Lipzen A."/>
            <person name="Lutzoni F."/>
            <person name="Magnuson J."/>
            <person name="Mondo S."/>
            <person name="Nolan M."/>
            <person name="Ohm R."/>
            <person name="Pangilinan J."/>
            <person name="Park H.-J."/>
            <person name="Ramirez L."/>
            <person name="Alfaro M."/>
            <person name="Sun H."/>
            <person name="Tritt A."/>
            <person name="Yoshinaga Y."/>
            <person name="Zwiers L.-H."/>
            <person name="Turgeon B."/>
            <person name="Goodwin S."/>
            <person name="Spatafora J."/>
            <person name="Crous P."/>
            <person name="Grigoriev I."/>
        </authorList>
    </citation>
    <scope>NUCLEOTIDE SEQUENCE</scope>
    <source>
        <strain evidence="12">CBS 121739</strain>
    </source>
</reference>
<keyword evidence="13" id="KW-1185">Reference proteome</keyword>
<feature type="compositionally biased region" description="Basic and acidic residues" evidence="10">
    <location>
        <begin position="37"/>
        <end position="50"/>
    </location>
</feature>
<protein>
    <recommendedName>
        <fullName evidence="9">rRNA methyltransferase 1, mitochondrial</fullName>
    </recommendedName>
</protein>
<accession>A0A6A6W449</accession>
<dbReference type="SMART" id="SM00967">
    <property type="entry name" value="SpoU_sub_bind"/>
    <property type="match status" value="1"/>
</dbReference>
<dbReference type="Gene3D" id="3.40.1280.10">
    <property type="match status" value="1"/>
</dbReference>
<name>A0A6A6W449_9PEZI</name>
<evidence type="ECO:0000256" key="3">
    <source>
        <dbReference type="ARBA" id="ARBA00022552"/>
    </source>
</evidence>
<keyword evidence="3" id="KW-0698">rRNA processing</keyword>
<evidence type="ECO:0000313" key="12">
    <source>
        <dbReference type="EMBL" id="KAF2757642.1"/>
    </source>
</evidence>
<evidence type="ECO:0000256" key="1">
    <source>
        <dbReference type="ARBA" id="ARBA00004173"/>
    </source>
</evidence>
<dbReference type="InterPro" id="IPR029028">
    <property type="entry name" value="Alpha/beta_knot_MTases"/>
</dbReference>
<dbReference type="InterPro" id="IPR029064">
    <property type="entry name" value="Ribosomal_eL30-like_sf"/>
</dbReference>
<evidence type="ECO:0000256" key="9">
    <source>
        <dbReference type="ARBA" id="ARBA00034881"/>
    </source>
</evidence>
<dbReference type="GO" id="GO:0016435">
    <property type="term" value="F:rRNA (guanine) methyltransferase activity"/>
    <property type="evidence" value="ECO:0007669"/>
    <property type="project" value="TreeGrafter"/>
</dbReference>
<keyword evidence="6" id="KW-0949">S-adenosyl-L-methionine</keyword>
<organism evidence="12 13">
    <name type="scientific">Pseudovirgaria hyperparasitica</name>
    <dbReference type="NCBI Taxonomy" id="470096"/>
    <lineage>
        <taxon>Eukaryota</taxon>
        <taxon>Fungi</taxon>
        <taxon>Dikarya</taxon>
        <taxon>Ascomycota</taxon>
        <taxon>Pezizomycotina</taxon>
        <taxon>Dothideomycetes</taxon>
        <taxon>Dothideomycetes incertae sedis</taxon>
        <taxon>Acrospermales</taxon>
        <taxon>Acrospermaceae</taxon>
        <taxon>Pseudovirgaria</taxon>
    </lineage>
</organism>
<dbReference type="PANTHER" id="PTHR46103">
    <property type="entry name" value="RRNA METHYLTRANSFERASE 1, MITOCHONDRIAL"/>
    <property type="match status" value="1"/>
</dbReference>
<evidence type="ECO:0000256" key="10">
    <source>
        <dbReference type="SAM" id="MobiDB-lite"/>
    </source>
</evidence>
<dbReference type="Pfam" id="PF00588">
    <property type="entry name" value="SpoU_methylase"/>
    <property type="match status" value="1"/>
</dbReference>
<feature type="compositionally biased region" description="Basic and acidic residues" evidence="10">
    <location>
        <begin position="58"/>
        <end position="69"/>
    </location>
</feature>
<keyword evidence="8" id="KW-0496">Mitochondrion</keyword>
<evidence type="ECO:0000256" key="7">
    <source>
        <dbReference type="ARBA" id="ARBA00022946"/>
    </source>
</evidence>
<feature type="domain" description="RNA 2-O ribose methyltransferase substrate binding" evidence="11">
    <location>
        <begin position="160"/>
        <end position="241"/>
    </location>
</feature>